<dbReference type="EMBL" id="JAGPXC010000001">
    <property type="protein sequence ID" value="KAH6661243.1"/>
    <property type="molecule type" value="Genomic_DNA"/>
</dbReference>
<dbReference type="SUPFAM" id="SSF56112">
    <property type="entry name" value="Protein kinase-like (PK-like)"/>
    <property type="match status" value="1"/>
</dbReference>
<dbReference type="GeneID" id="70133460"/>
<dbReference type="AlphaFoldDB" id="A0A9P8UZH8"/>
<dbReference type="CDD" id="cd14016">
    <property type="entry name" value="STKc_CK1"/>
    <property type="match status" value="1"/>
</dbReference>
<name>A0A9P8UZH8_9PEZI</name>
<accession>A0A9P8UZH8</accession>
<dbReference type="RefSeq" id="XP_045965374.1">
    <property type="nucleotide sequence ID" value="XM_046104569.1"/>
</dbReference>
<feature type="domain" description="Protein kinase" evidence="2">
    <location>
        <begin position="27"/>
        <end position="294"/>
    </location>
</feature>
<dbReference type="OrthoDB" id="5800476at2759"/>
<dbReference type="PROSITE" id="PS50011">
    <property type="entry name" value="PROTEIN_KINASE_DOM"/>
    <property type="match status" value="1"/>
</dbReference>
<evidence type="ECO:0000256" key="1">
    <source>
        <dbReference type="ARBA" id="ARBA00012513"/>
    </source>
</evidence>
<reference evidence="3" key="1">
    <citation type="journal article" date="2021" name="Nat. Commun.">
        <title>Genetic determinants of endophytism in the Arabidopsis root mycobiome.</title>
        <authorList>
            <person name="Mesny F."/>
            <person name="Miyauchi S."/>
            <person name="Thiergart T."/>
            <person name="Pickel B."/>
            <person name="Atanasova L."/>
            <person name="Karlsson M."/>
            <person name="Huettel B."/>
            <person name="Barry K.W."/>
            <person name="Haridas S."/>
            <person name="Chen C."/>
            <person name="Bauer D."/>
            <person name="Andreopoulos W."/>
            <person name="Pangilinan J."/>
            <person name="LaButti K."/>
            <person name="Riley R."/>
            <person name="Lipzen A."/>
            <person name="Clum A."/>
            <person name="Drula E."/>
            <person name="Henrissat B."/>
            <person name="Kohler A."/>
            <person name="Grigoriev I.V."/>
            <person name="Martin F.M."/>
            <person name="Hacquard S."/>
        </authorList>
    </citation>
    <scope>NUCLEOTIDE SEQUENCE</scope>
    <source>
        <strain evidence="3">MPI-SDFR-AT-0073</strain>
    </source>
</reference>
<dbReference type="Gene3D" id="1.10.510.10">
    <property type="entry name" value="Transferase(Phosphotransferase) domain 1"/>
    <property type="match status" value="1"/>
</dbReference>
<dbReference type="InterPro" id="IPR000719">
    <property type="entry name" value="Prot_kinase_dom"/>
</dbReference>
<dbReference type="InterPro" id="IPR008271">
    <property type="entry name" value="Ser/Thr_kinase_AS"/>
</dbReference>
<dbReference type="EC" id="2.7.11.1" evidence="1"/>
<keyword evidence="3" id="KW-0418">Kinase</keyword>
<organism evidence="3 4">
    <name type="scientific">Truncatella angustata</name>
    <dbReference type="NCBI Taxonomy" id="152316"/>
    <lineage>
        <taxon>Eukaryota</taxon>
        <taxon>Fungi</taxon>
        <taxon>Dikarya</taxon>
        <taxon>Ascomycota</taxon>
        <taxon>Pezizomycotina</taxon>
        <taxon>Sordariomycetes</taxon>
        <taxon>Xylariomycetidae</taxon>
        <taxon>Amphisphaeriales</taxon>
        <taxon>Sporocadaceae</taxon>
        <taxon>Truncatella</taxon>
    </lineage>
</organism>
<dbReference type="InterPro" id="IPR011009">
    <property type="entry name" value="Kinase-like_dom_sf"/>
</dbReference>
<gene>
    <name evidence="3" type="ORF">BKA67DRAFT_590290</name>
</gene>
<dbReference type="PANTHER" id="PTHR11909">
    <property type="entry name" value="CASEIN KINASE-RELATED"/>
    <property type="match status" value="1"/>
</dbReference>
<dbReference type="Pfam" id="PF00069">
    <property type="entry name" value="Pkinase"/>
    <property type="match status" value="1"/>
</dbReference>
<protein>
    <recommendedName>
        <fullName evidence="1">non-specific serine/threonine protein kinase</fullName>
        <ecNumber evidence="1">2.7.11.1</ecNumber>
    </recommendedName>
</protein>
<proteinExistence type="predicted"/>
<comment type="caution">
    <text evidence="3">The sequence shown here is derived from an EMBL/GenBank/DDBJ whole genome shotgun (WGS) entry which is preliminary data.</text>
</comment>
<dbReference type="GO" id="GO:0005524">
    <property type="term" value="F:ATP binding"/>
    <property type="evidence" value="ECO:0007669"/>
    <property type="project" value="InterPro"/>
</dbReference>
<sequence length="300" mass="34079">MDSKSLKNLKPGRLLGSLVPILIRNKYRVDRKIGEGGFELARLTSAGVDIASDEEVAIKLMENRDGSTVLKDEAEMYKQLQGKTGFPRVYWSGSDVCYDVLVFELLGPSLADLFEYCEQKFTLKTLLLISEQAITMIECTHMHYLHRDIKPENFLISTGQQGNIIYAIDFGLAREFSEEEESKGYQGLAFEGTHRYASINCHDGLEPSWRDELESLGYVLLYFARGYLPWQGLKSGTRGEKNMLIRDKKASLSGVELCEGFLPKEFAEFIDYTRSLKFGERPNYGHLRKKFPLSSRGVPI</sequence>
<evidence type="ECO:0000313" key="4">
    <source>
        <dbReference type="Proteomes" id="UP000758603"/>
    </source>
</evidence>
<keyword evidence="3" id="KW-0808">Transferase</keyword>
<dbReference type="SMART" id="SM00220">
    <property type="entry name" value="S_TKc"/>
    <property type="match status" value="1"/>
</dbReference>
<evidence type="ECO:0000313" key="3">
    <source>
        <dbReference type="EMBL" id="KAH6661243.1"/>
    </source>
</evidence>
<dbReference type="PROSITE" id="PS00108">
    <property type="entry name" value="PROTEIN_KINASE_ST"/>
    <property type="match status" value="1"/>
</dbReference>
<evidence type="ECO:0000259" key="2">
    <source>
        <dbReference type="PROSITE" id="PS50011"/>
    </source>
</evidence>
<keyword evidence="4" id="KW-1185">Reference proteome</keyword>
<dbReference type="Proteomes" id="UP000758603">
    <property type="component" value="Unassembled WGS sequence"/>
</dbReference>
<dbReference type="InterPro" id="IPR050235">
    <property type="entry name" value="CK1_Ser-Thr_kinase"/>
</dbReference>
<dbReference type="GO" id="GO:0004674">
    <property type="term" value="F:protein serine/threonine kinase activity"/>
    <property type="evidence" value="ECO:0007669"/>
    <property type="project" value="UniProtKB-EC"/>
</dbReference>